<reference evidence="2" key="2">
    <citation type="journal article" date="2007" name="Science">
        <title>Draft genome sequence of the sexually transmitted pathogen Trichomonas vaginalis.</title>
        <authorList>
            <person name="Carlton J.M."/>
            <person name="Hirt R.P."/>
            <person name="Silva J.C."/>
            <person name="Delcher A.L."/>
            <person name="Schatz M."/>
            <person name="Zhao Q."/>
            <person name="Wortman J.R."/>
            <person name="Bidwell S.L."/>
            <person name="Alsmark U.C.M."/>
            <person name="Besteiro S."/>
            <person name="Sicheritz-Ponten T."/>
            <person name="Noel C.J."/>
            <person name="Dacks J.B."/>
            <person name="Foster P.G."/>
            <person name="Simillion C."/>
            <person name="Van de Peer Y."/>
            <person name="Miranda-Saavedra D."/>
            <person name="Barton G.J."/>
            <person name="Westrop G.D."/>
            <person name="Mueller S."/>
            <person name="Dessi D."/>
            <person name="Fiori P.L."/>
            <person name="Ren Q."/>
            <person name="Paulsen I."/>
            <person name="Zhang H."/>
            <person name="Bastida-Corcuera F.D."/>
            <person name="Simoes-Barbosa A."/>
            <person name="Brown M.T."/>
            <person name="Hayes R.D."/>
            <person name="Mukherjee M."/>
            <person name="Okumura C.Y."/>
            <person name="Schneider R."/>
            <person name="Smith A.J."/>
            <person name="Vanacova S."/>
            <person name="Villalvazo M."/>
            <person name="Haas B.J."/>
            <person name="Pertea M."/>
            <person name="Feldblyum T.V."/>
            <person name="Utterback T.R."/>
            <person name="Shu C.L."/>
            <person name="Osoegawa K."/>
            <person name="de Jong P.J."/>
            <person name="Hrdy I."/>
            <person name="Horvathova L."/>
            <person name="Zubacova Z."/>
            <person name="Dolezal P."/>
            <person name="Malik S.B."/>
            <person name="Logsdon J.M. Jr."/>
            <person name="Henze K."/>
            <person name="Gupta A."/>
            <person name="Wang C.C."/>
            <person name="Dunne R.L."/>
            <person name="Upcroft J.A."/>
            <person name="Upcroft P."/>
            <person name="White O."/>
            <person name="Salzberg S.L."/>
            <person name="Tang P."/>
            <person name="Chiu C.-H."/>
            <person name="Lee Y.-S."/>
            <person name="Embley T.M."/>
            <person name="Coombs G.H."/>
            <person name="Mottram J.C."/>
            <person name="Tachezy J."/>
            <person name="Fraser-Liggett C.M."/>
            <person name="Johnson P.J."/>
        </authorList>
    </citation>
    <scope>NUCLEOTIDE SEQUENCE [LARGE SCALE GENOMIC DNA]</scope>
    <source>
        <strain evidence="2">G3</strain>
    </source>
</reference>
<reference evidence="2" key="1">
    <citation type="submission" date="2006-10" db="EMBL/GenBank/DDBJ databases">
        <authorList>
            <person name="Amadeo P."/>
            <person name="Zhao Q."/>
            <person name="Wortman J."/>
            <person name="Fraser-Liggett C."/>
            <person name="Carlton J."/>
        </authorList>
    </citation>
    <scope>NUCLEOTIDE SEQUENCE</scope>
    <source>
        <strain evidence="2">G3</strain>
    </source>
</reference>
<evidence type="ECO:0000313" key="3">
    <source>
        <dbReference type="Proteomes" id="UP000001542"/>
    </source>
</evidence>
<feature type="coiled-coil region" evidence="1">
    <location>
        <begin position="1328"/>
        <end position="1355"/>
    </location>
</feature>
<gene>
    <name evidence="2" type="ORF">TVAG_360010</name>
</gene>
<accession>A2DTC0</accession>
<name>A2DTC0_TRIV3</name>
<proteinExistence type="predicted"/>
<dbReference type="VEuPathDB" id="TrichDB:TVAG_360010"/>
<dbReference type="VEuPathDB" id="TrichDB:TVAGG3_0967960"/>
<keyword evidence="1" id="KW-0175">Coiled coil</keyword>
<organism evidence="2 3">
    <name type="scientific">Trichomonas vaginalis (strain ATCC PRA-98 / G3)</name>
    <dbReference type="NCBI Taxonomy" id="412133"/>
    <lineage>
        <taxon>Eukaryota</taxon>
        <taxon>Metamonada</taxon>
        <taxon>Parabasalia</taxon>
        <taxon>Trichomonadida</taxon>
        <taxon>Trichomonadidae</taxon>
        <taxon>Trichomonas</taxon>
    </lineage>
</organism>
<dbReference type="SMR" id="A2DTC0"/>
<evidence type="ECO:0000256" key="1">
    <source>
        <dbReference type="SAM" id="Coils"/>
    </source>
</evidence>
<evidence type="ECO:0000313" key="2">
    <source>
        <dbReference type="EMBL" id="EAY16392.1"/>
    </source>
</evidence>
<sequence>MSIPNLKVGENISSLSNISDTMKNFLERVVDIHNLIDPPKFYKEKLAKIKINPNNSDIYQEIAHVLQSEIIDCKQKLESISNKINTQHPFVETAHYFVGIVTKITERLHFLSKLMLSDDENSKILSACEYLINKYKYSFYIESQLSHLDIYTHLRGKNILDAALNRSYADLINAKSRKFKYNKTMDEIRSEIFKISKNIGIIPNLDENDGKTFFYVAEIEFGKSIQAINPFDPDFSQSKSHFLNSESLFSKQHANVEIILNLILNPDTSSICKLTENDDFGNDGKFGDPIIGAYRYLRFIKQRMLLHDIMSTVKRNYEILGYIMKKEHLEVHQLFQTYFRVIWENFHTSCANLMHENPDSDLGSYIISLFESQLAFEKGKSNLTNVINMIASNSKDSVYENFIEKIINYKIIFTKYSDITDIDYLRIGADLFNLASKRLQTLIDYHILNTRVISHLIGSTVDFPITNFNGNHIPTSIYEVFPDLDSLKILLKDYQSISEEIAEAFSISQNFYPYLYYGFWKSLQIDKKNFPFFPETYCKLKNCSDSVISLFQCPYIDSISKYDRFEPQIFYQFIKSCFGLRLEVIRTINLIDKYNEQLNEHNIVSFALNSEFNFSDTEKVSKMMTEDGIELFQDMLMAQKRYNLYLEAIIIHNNVNYNKKYIEDKLYGGDRDRKILYQLFFNTIHVENRKFQYLKKDLFQNFENSEEFERFITPLILQNELISITTIERSFLTFDPDPNRLIRDGRKLLVSDGKINTLVFPDQYEIMKIFDTNLLKSGIDFTAERLGIMYFMRYISNIQVENKQLSQSILKNRVNWDSKLLDQLTVDSCSWFKKILFLKLQCAVLNSIQNQYSKYGGSELYQDYVKEIYTTAKNCVNFYVHENYSPSWIDKNFNNCSLVARNELLVEFSTIKLLPITKEHYIELLNQYTNSILYLIFPQIQNGSKKPEELSILSVLDTTSFQFTRGSRILSSQSQTIQFNKGLKTQEEAVIYIIDSIINPKSVDKAKSNESDDFEFQIIKKPEFYRKSIRIEPLRSYYNTKSSEINRQFNQELAYADHFIRRKISELMTSLNPALVDEFTFSLGFLEELLNPINSLLTLTTDISPMCLIKTWTAYLSNIISDTNENEVKIIVFDAFRKVVLDTVQDTCSFDSALKLKPQLLELNKLNDQLNRMMKAESVDKWKVERLKRSELRNLVTDLRNSIREANKEYSETREKMVDIGIQNVEKFNDEEEQKKLQSIDLKQYLDARRQKIKQIAEENEDSINQIKILRILNVLVPIGIKKRFTALIQNRETQVRSMTGALLWLRKSSITDTSEINTNMRKDLNALTKAEFLVEELKEELDLAKHDSAKLENTNGIIQKEITEIESKIKSLGLVDDKGNSQILAQIISKQDELENMINDSELVDDIVEHQVREPHQKAEAIRRQIQLSNYNKIKHESENNLVIKKIQKENDLIKIENERIKQKIDAMIKDKENEVYRRSHEIAKKFTPQKVIVSPRRSVKPKYKKV</sequence>
<dbReference type="Proteomes" id="UP000001542">
    <property type="component" value="Unassembled WGS sequence"/>
</dbReference>
<protein>
    <submittedName>
        <fullName evidence="2">Uncharacterized protein</fullName>
    </submittedName>
</protein>
<feature type="coiled-coil region" evidence="1">
    <location>
        <begin position="1189"/>
        <end position="1216"/>
    </location>
</feature>
<dbReference type="EMBL" id="DS113243">
    <property type="protein sequence ID" value="EAY16392.1"/>
    <property type="molecule type" value="Genomic_DNA"/>
</dbReference>
<dbReference type="RefSeq" id="XP_001328615.1">
    <property type="nucleotide sequence ID" value="XM_001328580.1"/>
</dbReference>
<keyword evidence="3" id="KW-1185">Reference proteome</keyword>
<dbReference type="KEGG" id="tva:4774401"/>
<dbReference type="InParanoid" id="A2DTC0"/>